<dbReference type="SUPFAM" id="SSF82771">
    <property type="entry name" value="GIY-YIG endonuclease"/>
    <property type="match status" value="1"/>
</dbReference>
<evidence type="ECO:0000256" key="6">
    <source>
        <dbReference type="HAMAP-Rule" id="MF_00203"/>
    </source>
</evidence>
<dbReference type="InterPro" id="IPR001162">
    <property type="entry name" value="UvrC_RNase_H_dom"/>
</dbReference>
<dbReference type="SUPFAM" id="SSF46600">
    <property type="entry name" value="C-terminal UvrC-binding domain of UvrB"/>
    <property type="match status" value="1"/>
</dbReference>
<dbReference type="Proteomes" id="UP000229335">
    <property type="component" value="Unassembled WGS sequence"/>
</dbReference>
<comment type="subcellular location">
    <subcellularLocation>
        <location evidence="6">Cytoplasm</location>
    </subcellularLocation>
</comment>
<dbReference type="PROSITE" id="PS50165">
    <property type="entry name" value="UVRC"/>
    <property type="match status" value="1"/>
</dbReference>
<dbReference type="Gene3D" id="3.40.1440.10">
    <property type="entry name" value="GIY-YIG endonuclease"/>
    <property type="match status" value="1"/>
</dbReference>
<evidence type="ECO:0000313" key="10">
    <source>
        <dbReference type="EMBL" id="PIT94244.1"/>
    </source>
</evidence>
<evidence type="ECO:0000259" key="9">
    <source>
        <dbReference type="PROSITE" id="PS50165"/>
    </source>
</evidence>
<evidence type="ECO:0000256" key="4">
    <source>
        <dbReference type="ARBA" id="ARBA00022881"/>
    </source>
</evidence>
<keyword evidence="3 6" id="KW-0228">DNA excision</keyword>
<comment type="function">
    <text evidence="6">The UvrABC repair system catalyzes the recognition and processing of DNA lesions. UvrC both incises the 5' and 3' sides of the lesion. The N-terminal half is responsible for the 3' incision and the C-terminal half is responsible for the 5' incision.</text>
</comment>
<evidence type="ECO:0000259" key="7">
    <source>
        <dbReference type="PROSITE" id="PS50151"/>
    </source>
</evidence>
<dbReference type="InterPro" id="IPR001943">
    <property type="entry name" value="UVR_dom"/>
</dbReference>
<dbReference type="GO" id="GO:0009380">
    <property type="term" value="C:excinuclease repair complex"/>
    <property type="evidence" value="ECO:0007669"/>
    <property type="project" value="InterPro"/>
</dbReference>
<evidence type="ECO:0000256" key="3">
    <source>
        <dbReference type="ARBA" id="ARBA00022769"/>
    </source>
</evidence>
<dbReference type="NCBIfam" id="TIGR00194">
    <property type="entry name" value="uvrC"/>
    <property type="match status" value="1"/>
</dbReference>
<keyword evidence="5 6" id="KW-0234">DNA repair</keyword>
<dbReference type="FunFam" id="3.40.1440.10:FF:000001">
    <property type="entry name" value="UvrABC system protein C"/>
    <property type="match status" value="1"/>
</dbReference>
<gene>
    <name evidence="6 10" type="primary">uvrC</name>
    <name evidence="10" type="ORF">COU00_00080</name>
</gene>
<evidence type="ECO:0000256" key="5">
    <source>
        <dbReference type="ARBA" id="ARBA00023204"/>
    </source>
</evidence>
<evidence type="ECO:0000256" key="2">
    <source>
        <dbReference type="ARBA" id="ARBA00022763"/>
    </source>
</evidence>
<dbReference type="HAMAP" id="MF_00203">
    <property type="entry name" value="UvrC"/>
    <property type="match status" value="1"/>
</dbReference>
<dbReference type="SUPFAM" id="SSF47781">
    <property type="entry name" value="RuvA domain 2-like"/>
    <property type="match status" value="1"/>
</dbReference>
<dbReference type="PANTHER" id="PTHR30562:SF1">
    <property type="entry name" value="UVRABC SYSTEM PROTEIN C"/>
    <property type="match status" value="1"/>
</dbReference>
<feature type="domain" description="UVR" evidence="7">
    <location>
        <begin position="218"/>
        <end position="253"/>
    </location>
</feature>
<dbReference type="Pfam" id="PF22920">
    <property type="entry name" value="UvrC_RNaseH"/>
    <property type="match status" value="1"/>
</dbReference>
<dbReference type="InterPro" id="IPR036876">
    <property type="entry name" value="UVR_dom_sf"/>
</dbReference>
<dbReference type="GO" id="GO:0009381">
    <property type="term" value="F:excinuclease ABC activity"/>
    <property type="evidence" value="ECO:0007669"/>
    <property type="project" value="UniProtKB-UniRule"/>
</dbReference>
<dbReference type="GO" id="GO:0006289">
    <property type="term" value="P:nucleotide-excision repair"/>
    <property type="evidence" value="ECO:0007669"/>
    <property type="project" value="UniProtKB-UniRule"/>
</dbReference>
<dbReference type="PROSITE" id="PS50151">
    <property type="entry name" value="UVR"/>
    <property type="match status" value="1"/>
</dbReference>
<dbReference type="EMBL" id="PFAS01000001">
    <property type="protein sequence ID" value="PIT94244.1"/>
    <property type="molecule type" value="Genomic_DNA"/>
</dbReference>
<dbReference type="CDD" id="cd10434">
    <property type="entry name" value="GIY-YIG_UvrC_Cho"/>
    <property type="match status" value="1"/>
</dbReference>
<feature type="domain" description="GIY-YIG" evidence="8">
    <location>
        <begin position="13"/>
        <end position="91"/>
    </location>
</feature>
<proteinExistence type="inferred from homology"/>
<accession>A0A2M6WND5</accession>
<sequence>MPIIQEKIKNIVDKPGVYQFKDKSGNLLYIGKAKSLKKRISSYFVKNHLDAKTSKLVKKIADVEIITTKNEAEAFLLEANLIRQNQPPYNIDLKSGSGRYAYLKITDEKFPRVTVARNQWDLKTGLLREIISRKAKLSRSGISRGKIFGPYVSAAARREAQYQANSILKLRTCNVLPKQACLLYHINLCSAPCIGKISEQDYLANTKLAEKFLQGEVKELQELLRADMKQLSSEQKYEQAKTRRDQILALERLRDKQNIDLPKGYDQDVVNYVITPQEMVIQMFNVVKGLVSGKKEFRFDLTPNPSPYQGEGEGGEVSEFLRRYYENNEIPEEIILPRKFADGEALAEYLSKVSGRKVIFTVPQKGAKKELLNLLQQNLEISARVGNAVLMELQQALNLPSVPRVMEMFDISHTGGKEIVASMVQFIDGQPNKSGYRKFKMRTVKDNDDFASMREVVSRRYGGLLAGKKPLPDLIIVDGGRGQLSAALGILRDLGITTPLIALAKKNEEIYTVSKRFPVRLPKASEALKLLQRIRDEAHRFAITFHRQRRGKAFIKKVKKMHRKGDR</sequence>
<keyword evidence="1 6" id="KW-0963">Cytoplasm</keyword>
<dbReference type="InterPro" id="IPR004791">
    <property type="entry name" value="UvrC"/>
</dbReference>
<comment type="subunit">
    <text evidence="6">Interacts with UvrB in an incision complex.</text>
</comment>
<evidence type="ECO:0000313" key="11">
    <source>
        <dbReference type="Proteomes" id="UP000229335"/>
    </source>
</evidence>
<dbReference type="PROSITE" id="PS50164">
    <property type="entry name" value="GIY_YIG"/>
    <property type="match status" value="1"/>
</dbReference>
<dbReference type="GO" id="GO:0009432">
    <property type="term" value="P:SOS response"/>
    <property type="evidence" value="ECO:0007669"/>
    <property type="project" value="UniProtKB-UniRule"/>
</dbReference>
<dbReference type="InterPro" id="IPR035901">
    <property type="entry name" value="GIY-YIG_endonuc_sf"/>
</dbReference>
<keyword evidence="4 6" id="KW-0267">Excision nuclease</keyword>
<dbReference type="Pfam" id="PF08459">
    <property type="entry name" value="UvrC_RNaseH_dom"/>
    <property type="match status" value="1"/>
</dbReference>
<dbReference type="PANTHER" id="PTHR30562">
    <property type="entry name" value="UVRC/OXIDOREDUCTASE"/>
    <property type="match status" value="1"/>
</dbReference>
<protein>
    <recommendedName>
        <fullName evidence="6">UvrABC system protein C</fullName>
        <shortName evidence="6">Protein UvrC</shortName>
    </recommendedName>
    <alternativeName>
        <fullName evidence="6">Excinuclease ABC subunit C</fullName>
    </alternativeName>
</protein>
<feature type="domain" description="UvrC family homology region profile" evidence="9">
    <location>
        <begin position="269"/>
        <end position="491"/>
    </location>
</feature>
<name>A0A2M6WND5_9BACT</name>
<dbReference type="InterPro" id="IPR010994">
    <property type="entry name" value="RuvA_2-like"/>
</dbReference>
<comment type="caution">
    <text evidence="10">The sequence shown here is derived from an EMBL/GenBank/DDBJ whole genome shotgun (WGS) entry which is preliminary data.</text>
</comment>
<dbReference type="AlphaFoldDB" id="A0A2M6WND5"/>
<dbReference type="InterPro" id="IPR000305">
    <property type="entry name" value="GIY-YIG_endonuc"/>
</dbReference>
<dbReference type="Gene3D" id="3.30.420.340">
    <property type="entry name" value="UvrC, RNAse H endonuclease domain"/>
    <property type="match status" value="1"/>
</dbReference>
<dbReference type="InterPro" id="IPR047296">
    <property type="entry name" value="GIY-YIG_UvrC_Cho"/>
</dbReference>
<keyword evidence="6" id="KW-0742">SOS response</keyword>
<dbReference type="GO" id="GO:0005737">
    <property type="term" value="C:cytoplasm"/>
    <property type="evidence" value="ECO:0007669"/>
    <property type="project" value="UniProtKB-SubCell"/>
</dbReference>
<evidence type="ECO:0000256" key="1">
    <source>
        <dbReference type="ARBA" id="ARBA00022490"/>
    </source>
</evidence>
<dbReference type="InterPro" id="IPR050066">
    <property type="entry name" value="UvrABC_protein_C"/>
</dbReference>
<evidence type="ECO:0000259" key="8">
    <source>
        <dbReference type="PROSITE" id="PS50164"/>
    </source>
</evidence>
<dbReference type="Pfam" id="PF01541">
    <property type="entry name" value="GIY-YIG"/>
    <property type="match status" value="1"/>
</dbReference>
<keyword evidence="2 6" id="KW-0227">DNA damage</keyword>
<dbReference type="GO" id="GO:0003677">
    <property type="term" value="F:DNA binding"/>
    <property type="evidence" value="ECO:0007669"/>
    <property type="project" value="UniProtKB-UniRule"/>
</dbReference>
<dbReference type="InterPro" id="IPR038476">
    <property type="entry name" value="UvrC_RNase_H_dom_sf"/>
</dbReference>
<reference evidence="11" key="1">
    <citation type="submission" date="2017-09" db="EMBL/GenBank/DDBJ databases">
        <title>Depth-based differentiation of microbial function through sediment-hosted aquifers and enrichment of novel symbionts in the deep terrestrial subsurface.</title>
        <authorList>
            <person name="Probst A.J."/>
            <person name="Ladd B."/>
            <person name="Jarett J.K."/>
            <person name="Geller-Mcgrath D.E."/>
            <person name="Sieber C.M.K."/>
            <person name="Emerson J.B."/>
            <person name="Anantharaman K."/>
            <person name="Thomas B.C."/>
            <person name="Malmstrom R."/>
            <person name="Stieglmeier M."/>
            <person name="Klingl A."/>
            <person name="Woyke T."/>
            <person name="Ryan C.M."/>
            <person name="Banfield J.F."/>
        </authorList>
    </citation>
    <scope>NUCLEOTIDE SEQUENCE [LARGE SCALE GENOMIC DNA]</scope>
</reference>
<dbReference type="SMART" id="SM00465">
    <property type="entry name" value="GIYc"/>
    <property type="match status" value="1"/>
</dbReference>
<comment type="similarity">
    <text evidence="6">Belongs to the UvrC family.</text>
</comment>
<organism evidence="10 11">
    <name type="scientific">Candidatus Falkowbacteria bacterium CG10_big_fil_rev_8_21_14_0_10_43_11</name>
    <dbReference type="NCBI Taxonomy" id="1974568"/>
    <lineage>
        <taxon>Bacteria</taxon>
        <taxon>Candidatus Falkowiibacteriota</taxon>
    </lineage>
</organism>